<name>A0A1F8DYV0_9BACT</name>
<dbReference type="PANTHER" id="PTHR43736">
    <property type="entry name" value="ADP-RIBOSE PYROPHOSPHATASE"/>
    <property type="match status" value="1"/>
</dbReference>
<evidence type="ECO:0000313" key="2">
    <source>
        <dbReference type="EMBL" id="OGM93697.1"/>
    </source>
</evidence>
<organism evidence="2 3">
    <name type="scientific">Candidatus Wolfebacteria bacterium RIFCSPLOWO2_01_FULL_47_17b</name>
    <dbReference type="NCBI Taxonomy" id="1802558"/>
    <lineage>
        <taxon>Bacteria</taxon>
        <taxon>Candidatus Wolfeibacteriota</taxon>
    </lineage>
</organism>
<proteinExistence type="predicted"/>
<dbReference type="CDD" id="cd02883">
    <property type="entry name" value="NUDIX_Hydrolase"/>
    <property type="match status" value="1"/>
</dbReference>
<comment type="caution">
    <text evidence="2">The sequence shown here is derived from an EMBL/GenBank/DDBJ whole genome shotgun (WGS) entry which is preliminary data.</text>
</comment>
<dbReference type="AlphaFoldDB" id="A0A1F8DYV0"/>
<evidence type="ECO:0000259" key="1">
    <source>
        <dbReference type="PROSITE" id="PS51462"/>
    </source>
</evidence>
<accession>A0A1F8DYV0</accession>
<gene>
    <name evidence="2" type="ORF">A2935_01595</name>
</gene>
<dbReference type="PROSITE" id="PS51462">
    <property type="entry name" value="NUDIX"/>
    <property type="match status" value="1"/>
</dbReference>
<dbReference type="SUPFAM" id="SSF55811">
    <property type="entry name" value="Nudix"/>
    <property type="match status" value="1"/>
</dbReference>
<sequence length="171" mass="19282">MAKACDNTSGGILIRKGEDILMIERKKNNFGMALPAGHLDGDTSGAGTARELDEETGLIADELTLRVEKILPNPCKRDGGTHHAWSIFEATHWHGDVRPSESEVKSYFWASPQKIKELSKKLEDFAREKKIRLIEDNLPSLVKETNEDPSWISHPGLEPPMYFLFKELKII</sequence>
<dbReference type="Proteomes" id="UP000177011">
    <property type="component" value="Unassembled WGS sequence"/>
</dbReference>
<dbReference type="Pfam" id="PF00293">
    <property type="entry name" value="NUDIX"/>
    <property type="match status" value="1"/>
</dbReference>
<dbReference type="PANTHER" id="PTHR43736:SF1">
    <property type="entry name" value="DIHYDRONEOPTERIN TRIPHOSPHATE DIPHOSPHATASE"/>
    <property type="match status" value="1"/>
</dbReference>
<reference evidence="2 3" key="1">
    <citation type="journal article" date="2016" name="Nat. Commun.">
        <title>Thousands of microbial genomes shed light on interconnected biogeochemical processes in an aquifer system.</title>
        <authorList>
            <person name="Anantharaman K."/>
            <person name="Brown C.T."/>
            <person name="Hug L.A."/>
            <person name="Sharon I."/>
            <person name="Castelle C.J."/>
            <person name="Probst A.J."/>
            <person name="Thomas B.C."/>
            <person name="Singh A."/>
            <person name="Wilkins M.J."/>
            <person name="Karaoz U."/>
            <person name="Brodie E.L."/>
            <person name="Williams K.H."/>
            <person name="Hubbard S.S."/>
            <person name="Banfield J.F."/>
        </authorList>
    </citation>
    <scope>NUCLEOTIDE SEQUENCE [LARGE SCALE GENOMIC DNA]</scope>
</reference>
<evidence type="ECO:0000313" key="3">
    <source>
        <dbReference type="Proteomes" id="UP000177011"/>
    </source>
</evidence>
<dbReference type="EMBL" id="MGIS01000008">
    <property type="protein sequence ID" value="OGM93697.1"/>
    <property type="molecule type" value="Genomic_DNA"/>
</dbReference>
<protein>
    <recommendedName>
        <fullName evidence="1">Nudix hydrolase domain-containing protein</fullName>
    </recommendedName>
</protein>
<dbReference type="Gene3D" id="3.90.79.10">
    <property type="entry name" value="Nucleoside Triphosphate Pyrophosphohydrolase"/>
    <property type="match status" value="1"/>
</dbReference>
<dbReference type="InterPro" id="IPR015797">
    <property type="entry name" value="NUDIX_hydrolase-like_dom_sf"/>
</dbReference>
<feature type="domain" description="Nudix hydrolase" evidence="1">
    <location>
        <begin position="3"/>
        <end position="135"/>
    </location>
</feature>
<dbReference type="InterPro" id="IPR000086">
    <property type="entry name" value="NUDIX_hydrolase_dom"/>
</dbReference>